<dbReference type="AlphaFoldDB" id="W9VDZ7"/>
<dbReference type="eggNOG" id="KOG2633">
    <property type="taxonomic scope" value="Eukaryota"/>
</dbReference>
<dbReference type="OrthoDB" id="6077599at2759"/>
<dbReference type="HOGENOM" id="CLU_046550_10_0_1"/>
<evidence type="ECO:0000313" key="3">
    <source>
        <dbReference type="EMBL" id="EXJ53703.1"/>
    </source>
</evidence>
<proteinExistence type="predicted"/>
<evidence type="ECO:0000256" key="1">
    <source>
        <dbReference type="SAM" id="MobiDB-lite"/>
    </source>
</evidence>
<organism evidence="3 4">
    <name type="scientific">Cladophialophora psammophila CBS 110553</name>
    <dbReference type="NCBI Taxonomy" id="1182543"/>
    <lineage>
        <taxon>Eukaryota</taxon>
        <taxon>Fungi</taxon>
        <taxon>Dikarya</taxon>
        <taxon>Ascomycota</taxon>
        <taxon>Pezizomycotina</taxon>
        <taxon>Eurotiomycetes</taxon>
        <taxon>Chaetothyriomycetidae</taxon>
        <taxon>Chaetothyriales</taxon>
        <taxon>Herpotrichiellaceae</taxon>
        <taxon>Cladophialophora</taxon>
    </lineage>
</organism>
<reference evidence="3 4" key="1">
    <citation type="submission" date="2013-03" db="EMBL/GenBank/DDBJ databases">
        <title>The Genome Sequence of Cladophialophora psammophila CBS 110553.</title>
        <authorList>
            <consortium name="The Broad Institute Genomics Platform"/>
            <person name="Cuomo C."/>
            <person name="de Hoog S."/>
            <person name="Gorbushina A."/>
            <person name="Walker B."/>
            <person name="Young S.K."/>
            <person name="Zeng Q."/>
            <person name="Gargeya S."/>
            <person name="Fitzgerald M."/>
            <person name="Haas B."/>
            <person name="Abouelleil A."/>
            <person name="Allen A.W."/>
            <person name="Alvarado L."/>
            <person name="Arachchi H.M."/>
            <person name="Berlin A.M."/>
            <person name="Chapman S.B."/>
            <person name="Gainer-Dewar J."/>
            <person name="Goldberg J."/>
            <person name="Griggs A."/>
            <person name="Gujja S."/>
            <person name="Hansen M."/>
            <person name="Howarth C."/>
            <person name="Imamovic A."/>
            <person name="Ireland A."/>
            <person name="Larimer J."/>
            <person name="McCowan C."/>
            <person name="Murphy C."/>
            <person name="Pearson M."/>
            <person name="Poon T.W."/>
            <person name="Priest M."/>
            <person name="Roberts A."/>
            <person name="Saif S."/>
            <person name="Shea T."/>
            <person name="Sisk P."/>
            <person name="Sykes S."/>
            <person name="Wortman J."/>
            <person name="Nusbaum C."/>
            <person name="Birren B."/>
        </authorList>
    </citation>
    <scope>NUCLEOTIDE SEQUENCE [LARGE SCALE GENOMIC DNA]</scope>
    <source>
        <strain evidence="3 4">CBS 110553</strain>
    </source>
</reference>
<protein>
    <recommendedName>
        <fullName evidence="2">Macro domain-containing protein</fullName>
    </recommendedName>
</protein>
<dbReference type="Proteomes" id="UP000019471">
    <property type="component" value="Unassembled WGS sequence"/>
</dbReference>
<accession>W9VDZ7</accession>
<dbReference type="CDD" id="cd02908">
    <property type="entry name" value="Macro_OAADPr_deacetylase"/>
    <property type="match status" value="1"/>
</dbReference>
<dbReference type="SUPFAM" id="SSF52949">
    <property type="entry name" value="Macro domain-like"/>
    <property type="match status" value="1"/>
</dbReference>
<dbReference type="SMART" id="SM00506">
    <property type="entry name" value="A1pp"/>
    <property type="match status" value="1"/>
</dbReference>
<evidence type="ECO:0000259" key="2">
    <source>
        <dbReference type="PROSITE" id="PS51154"/>
    </source>
</evidence>
<sequence>MENLLSIANRLTIADIPTLSFLYRNNLLSPSLMEAIPIPDQAVNDKICTIQADITTLSVDVIVTAANPALRGGGGVDGAVHRAAGPRLLQECAALGGCPTGSAKITNAYNLPCQKVIHAVGPIFRSESASEPLLRAAYHTALNLAVQHGLKTIAFPAISTGVYGYPSHAAARAAISEICAFVKEPKGVQLDKIIFCNFTDSDVDAYSRYLPFAFPPTQDDLSHTGEYDLHTDEFPMEMSPTDTQTHSRAKSEPAVTTLSQPAVDEHSVARTHTLTITSADVDEANRRHSYSASPEMSPRREDHLSYSEPGDTETEGSGEGKASSATGKAGKVSTKAALDSSF</sequence>
<keyword evidence="4" id="KW-1185">Reference proteome</keyword>
<dbReference type="PROSITE" id="PS51154">
    <property type="entry name" value="MACRO"/>
    <property type="match status" value="1"/>
</dbReference>
<dbReference type="PANTHER" id="PTHR11106">
    <property type="entry name" value="GANGLIOSIDE INDUCED DIFFERENTIATION ASSOCIATED PROTEIN 2-RELATED"/>
    <property type="match status" value="1"/>
</dbReference>
<name>W9VDZ7_9EURO</name>
<dbReference type="Gene3D" id="3.40.220.10">
    <property type="entry name" value="Leucine Aminopeptidase, subunit E, domain 1"/>
    <property type="match status" value="1"/>
</dbReference>
<evidence type="ECO:0000313" key="4">
    <source>
        <dbReference type="Proteomes" id="UP000019471"/>
    </source>
</evidence>
<dbReference type="PANTHER" id="PTHR11106:SF27">
    <property type="entry name" value="MACRO DOMAIN-CONTAINING PROTEIN"/>
    <property type="match status" value="1"/>
</dbReference>
<comment type="caution">
    <text evidence="3">The sequence shown here is derived from an EMBL/GenBank/DDBJ whole genome shotgun (WGS) entry which is preliminary data.</text>
</comment>
<dbReference type="InterPro" id="IPR043472">
    <property type="entry name" value="Macro_dom-like"/>
</dbReference>
<dbReference type="Pfam" id="PF01661">
    <property type="entry name" value="Macro"/>
    <property type="match status" value="1"/>
</dbReference>
<gene>
    <name evidence="3" type="ORF">A1O5_13059</name>
</gene>
<dbReference type="RefSeq" id="XP_007751817.1">
    <property type="nucleotide sequence ID" value="XM_007753627.1"/>
</dbReference>
<dbReference type="GeneID" id="19197744"/>
<feature type="domain" description="Macro" evidence="2">
    <location>
        <begin position="34"/>
        <end position="214"/>
    </location>
</feature>
<feature type="region of interest" description="Disordered" evidence="1">
    <location>
        <begin position="232"/>
        <end position="342"/>
    </location>
</feature>
<dbReference type="STRING" id="1182543.W9VDZ7"/>
<dbReference type="InterPro" id="IPR002589">
    <property type="entry name" value="Macro_dom"/>
</dbReference>
<dbReference type="EMBL" id="AMGX01000041">
    <property type="protein sequence ID" value="EXJ53703.1"/>
    <property type="molecule type" value="Genomic_DNA"/>
</dbReference>